<keyword evidence="4" id="KW-1185">Reference proteome</keyword>
<evidence type="ECO:0000313" key="4">
    <source>
        <dbReference type="Proteomes" id="UP000292447"/>
    </source>
</evidence>
<dbReference type="SMART" id="SM00674">
    <property type="entry name" value="CENPB"/>
    <property type="match status" value="1"/>
</dbReference>
<dbReference type="Proteomes" id="UP000292447">
    <property type="component" value="Chromosome I"/>
</dbReference>
<organism evidence="3 4">
    <name type="scientific">Metschnikowia aff. pulcherrima</name>
    <dbReference type="NCBI Taxonomy" id="2163413"/>
    <lineage>
        <taxon>Eukaryota</taxon>
        <taxon>Fungi</taxon>
        <taxon>Dikarya</taxon>
        <taxon>Ascomycota</taxon>
        <taxon>Saccharomycotina</taxon>
        <taxon>Pichiomycetes</taxon>
        <taxon>Metschnikowiaceae</taxon>
        <taxon>Metschnikowia</taxon>
    </lineage>
</organism>
<dbReference type="Pfam" id="PF18107">
    <property type="entry name" value="HTH_ABP1_N"/>
    <property type="match status" value="1"/>
</dbReference>
<keyword evidence="1 3" id="KW-0238">DNA-binding</keyword>
<dbReference type="InterPro" id="IPR041188">
    <property type="entry name" value="HTH_ABP1_N"/>
</dbReference>
<protein>
    <submittedName>
        <fullName evidence="3">Tc5 transposase DNA-binding domain-containing protein</fullName>
    </submittedName>
</protein>
<name>A0A4P6XF64_9ASCO</name>
<feature type="domain" description="HTH CENPB-type" evidence="2">
    <location>
        <begin position="70"/>
        <end position="140"/>
    </location>
</feature>
<evidence type="ECO:0000256" key="1">
    <source>
        <dbReference type="ARBA" id="ARBA00023125"/>
    </source>
</evidence>
<proteinExistence type="predicted"/>
<dbReference type="EMBL" id="CP034456">
    <property type="protein sequence ID" value="QBM85910.1"/>
    <property type="molecule type" value="Genomic_DNA"/>
</dbReference>
<gene>
    <name evidence="3" type="primary">MPUL0A05410</name>
    <name evidence="3" type="ORF">METSCH_A05410</name>
</gene>
<dbReference type="InterPro" id="IPR006600">
    <property type="entry name" value="HTH_CenpB_DNA-bd_dom"/>
</dbReference>
<dbReference type="AlphaFoldDB" id="A0A4P6XF64"/>
<dbReference type="PROSITE" id="PS51253">
    <property type="entry name" value="HTH_CENPB"/>
    <property type="match status" value="1"/>
</dbReference>
<reference evidence="4" key="1">
    <citation type="submission" date="2019-03" db="EMBL/GenBank/DDBJ databases">
        <title>Snf2 controls pulcherriminic acid biosynthesis and connects pigmentation and antifungal activity of the yeast Metschnikowia pulcherrima.</title>
        <authorList>
            <person name="Gore-Lloyd D."/>
            <person name="Sumann I."/>
            <person name="Brachmann A.O."/>
            <person name="Schneeberger K."/>
            <person name="Ortiz-Merino R.A."/>
            <person name="Moreno-Beltran M."/>
            <person name="Schlaefli M."/>
            <person name="Kirner P."/>
            <person name="Santos Kron A."/>
            <person name="Wolfe K.H."/>
            <person name="Piel J."/>
            <person name="Ahrens C.H."/>
            <person name="Henk D."/>
            <person name="Freimoser F.M."/>
        </authorList>
    </citation>
    <scope>NUCLEOTIDE SEQUENCE [LARGE SCALE GENOMIC DNA]</scope>
    <source>
        <strain evidence="4">APC 1.2</strain>
    </source>
</reference>
<dbReference type="InterPro" id="IPR009057">
    <property type="entry name" value="Homeodomain-like_sf"/>
</dbReference>
<evidence type="ECO:0000259" key="2">
    <source>
        <dbReference type="PROSITE" id="PS51253"/>
    </source>
</evidence>
<dbReference type="GO" id="GO:0003677">
    <property type="term" value="F:DNA binding"/>
    <property type="evidence" value="ECO:0007669"/>
    <property type="project" value="UniProtKB-KW"/>
</dbReference>
<dbReference type="Pfam" id="PF03221">
    <property type="entry name" value="HTH_Tnp_Tc5"/>
    <property type="match status" value="1"/>
</dbReference>
<sequence>MEKRQSVPNNWKKELRKHYQKHPRCCQKQLQNWFHESFGRLITQGAISRYISHEYDWLDKASAGNILVKTRKRLRHANHPELEDYLYTWIRESQAPVSGPEVVREARRLWPLMYGSKEMPRFSNGWLDGFRKRYEMDQQQKKLDSDQPVVALGEQLEAATDPRKSPTITELDSEAENGHLSGEQVVEPSIDPILREEEEEVILSIKLVVRYLEQKGPFYSYLISALEDVRVETCEKQKNSITTPSFPGYFS</sequence>
<dbReference type="Gene3D" id="1.10.10.60">
    <property type="entry name" value="Homeodomain-like"/>
    <property type="match status" value="2"/>
</dbReference>
<dbReference type="STRING" id="2163413.A0A4P6XF64"/>
<evidence type="ECO:0000313" key="3">
    <source>
        <dbReference type="EMBL" id="QBM85910.1"/>
    </source>
</evidence>
<accession>A0A4P6XF64</accession>
<dbReference type="SUPFAM" id="SSF46689">
    <property type="entry name" value="Homeodomain-like"/>
    <property type="match status" value="2"/>
</dbReference>